<dbReference type="EMBL" id="RQGF01000002">
    <property type="protein sequence ID" value="TGL65946.1"/>
    <property type="molecule type" value="Genomic_DNA"/>
</dbReference>
<accession>A0A4R9KF61</accession>
<organism evidence="1 2">
    <name type="scientific">Leptospira sarikeiensis</name>
    <dbReference type="NCBI Taxonomy" id="2484943"/>
    <lineage>
        <taxon>Bacteria</taxon>
        <taxon>Pseudomonadati</taxon>
        <taxon>Spirochaetota</taxon>
        <taxon>Spirochaetia</taxon>
        <taxon>Leptospirales</taxon>
        <taxon>Leptospiraceae</taxon>
        <taxon>Leptospira</taxon>
    </lineage>
</organism>
<evidence type="ECO:0000313" key="1">
    <source>
        <dbReference type="EMBL" id="TGL65946.1"/>
    </source>
</evidence>
<name>A0A4R9KF61_9LEPT</name>
<dbReference type="Proteomes" id="UP000297762">
    <property type="component" value="Unassembled WGS sequence"/>
</dbReference>
<sequence>MKKLQIIIFILMPIGILLSKANQLQIELTSKVLNEYDDSYLYHEKGRTALANDLRLKSLKKLIQIFKVGQVIENPNNCDAYKVISESYSSADIVIKFKCDSRITLVGGTNDLLFGSKNISPVQVTDKFQQLKDKEKITFKSILYKELFGSGPYILVHGWGKHQESTEIVIYTKVVEVAGTGVLVEDQDSPLTE</sequence>
<comment type="caution">
    <text evidence="1">The sequence shown here is derived from an EMBL/GenBank/DDBJ whole genome shotgun (WGS) entry which is preliminary data.</text>
</comment>
<proteinExistence type="predicted"/>
<keyword evidence="2" id="KW-1185">Reference proteome</keyword>
<protein>
    <submittedName>
        <fullName evidence="1">Uncharacterized protein</fullName>
    </submittedName>
</protein>
<reference evidence="1" key="1">
    <citation type="journal article" date="2019" name="PLoS Negl. Trop. Dis.">
        <title>Revisiting the worldwide diversity of Leptospira species in the environment.</title>
        <authorList>
            <person name="Vincent A.T."/>
            <person name="Schiettekatte O."/>
            <person name="Bourhy P."/>
            <person name="Veyrier F.J."/>
            <person name="Picardeau M."/>
        </authorList>
    </citation>
    <scope>NUCLEOTIDE SEQUENCE [LARGE SCALE GENOMIC DNA]</scope>
    <source>
        <strain evidence="1">201702455</strain>
    </source>
</reference>
<dbReference type="AlphaFoldDB" id="A0A4R9KF61"/>
<gene>
    <name evidence="1" type="ORF">EHQ64_00025</name>
</gene>
<dbReference type="RefSeq" id="WP_135647349.1">
    <property type="nucleotide sequence ID" value="NZ_RQGF01000002.1"/>
</dbReference>
<evidence type="ECO:0000313" key="2">
    <source>
        <dbReference type="Proteomes" id="UP000297762"/>
    </source>
</evidence>